<dbReference type="Proteomes" id="UP000297946">
    <property type="component" value="Unassembled WGS sequence"/>
</dbReference>
<protein>
    <submittedName>
        <fullName evidence="1">Uncharacterized protein</fullName>
    </submittedName>
</protein>
<comment type="caution">
    <text evidence="1">The sequence shown here is derived from an EMBL/GenBank/DDBJ whole genome shotgun (WGS) entry which is preliminary data.</text>
</comment>
<reference evidence="1 2" key="1">
    <citation type="journal article" date="2019" name="PLoS Negl. Trop. Dis.">
        <title>Revisiting the worldwide diversity of Leptospira species in the environment.</title>
        <authorList>
            <person name="Vincent A.T."/>
            <person name="Schiettekatte O."/>
            <person name="Bourhy P."/>
            <person name="Veyrier F.J."/>
            <person name="Picardeau M."/>
        </authorList>
    </citation>
    <scope>NUCLEOTIDE SEQUENCE [LARGE SCALE GENOMIC DNA]</scope>
    <source>
        <strain evidence="1 2">SSW18</strain>
    </source>
</reference>
<dbReference type="RefSeq" id="WP_135698333.1">
    <property type="nucleotide sequence ID" value="NZ_RQER01000008.1"/>
</dbReference>
<dbReference type="AlphaFoldDB" id="A0A5R2ASX3"/>
<proteinExistence type="predicted"/>
<gene>
    <name evidence="1" type="ORF">EHO57_13765</name>
</gene>
<evidence type="ECO:0000313" key="2">
    <source>
        <dbReference type="Proteomes" id="UP000297946"/>
    </source>
</evidence>
<organism evidence="1 2">
    <name type="scientific">Leptospira langatensis</name>
    <dbReference type="NCBI Taxonomy" id="2484983"/>
    <lineage>
        <taxon>Bacteria</taxon>
        <taxon>Pseudomonadati</taxon>
        <taxon>Spirochaetota</taxon>
        <taxon>Spirochaetia</taxon>
        <taxon>Leptospirales</taxon>
        <taxon>Leptospiraceae</taxon>
        <taxon>Leptospira</taxon>
    </lineage>
</organism>
<sequence length="144" mass="16397">MAKTTYPIHKTPSEYAGKTVTVKGFPGIEFKVEDWWDRVQLKSWRESTELKEVLNYAVRTPFGNTDDEVLLGTVSNSKVLFHASEIDEVLPLAEQKRKSCPACGNIHEEEYSFFLSGQTVENACRSCWEKHCNNEWHEPEGATG</sequence>
<evidence type="ECO:0000313" key="1">
    <source>
        <dbReference type="EMBL" id="TGJ99826.1"/>
    </source>
</evidence>
<dbReference type="EMBL" id="RQER01000008">
    <property type="protein sequence ID" value="TGJ99826.1"/>
    <property type="molecule type" value="Genomic_DNA"/>
</dbReference>
<name>A0A5R2ASX3_9LEPT</name>
<accession>A0A5R2ASX3</accession>